<dbReference type="InterPro" id="IPR036397">
    <property type="entry name" value="RNaseH_sf"/>
</dbReference>
<evidence type="ECO:0000259" key="2">
    <source>
        <dbReference type="PROSITE" id="PS50879"/>
    </source>
</evidence>
<feature type="domain" description="RNase H type-1" evidence="2">
    <location>
        <begin position="247"/>
        <end position="375"/>
    </location>
</feature>
<dbReference type="SUPFAM" id="SSF53098">
    <property type="entry name" value="Ribonuclease H-like"/>
    <property type="match status" value="1"/>
</dbReference>
<dbReference type="InterPro" id="IPR012337">
    <property type="entry name" value="RNaseH-like_sf"/>
</dbReference>
<feature type="region of interest" description="Disordered" evidence="1">
    <location>
        <begin position="1"/>
        <end position="59"/>
    </location>
</feature>
<accession>A0AAD8QGY8</accession>
<evidence type="ECO:0000313" key="4">
    <source>
        <dbReference type="Proteomes" id="UP001231189"/>
    </source>
</evidence>
<proteinExistence type="predicted"/>
<feature type="compositionally biased region" description="Low complexity" evidence="1">
    <location>
        <begin position="27"/>
        <end position="41"/>
    </location>
</feature>
<gene>
    <name evidence="3" type="ORF">QYE76_017940</name>
</gene>
<evidence type="ECO:0000313" key="3">
    <source>
        <dbReference type="EMBL" id="KAK1602438.1"/>
    </source>
</evidence>
<organism evidence="3 4">
    <name type="scientific">Lolium multiflorum</name>
    <name type="common">Italian ryegrass</name>
    <name type="synonym">Lolium perenne subsp. multiflorum</name>
    <dbReference type="NCBI Taxonomy" id="4521"/>
    <lineage>
        <taxon>Eukaryota</taxon>
        <taxon>Viridiplantae</taxon>
        <taxon>Streptophyta</taxon>
        <taxon>Embryophyta</taxon>
        <taxon>Tracheophyta</taxon>
        <taxon>Spermatophyta</taxon>
        <taxon>Magnoliopsida</taxon>
        <taxon>Liliopsida</taxon>
        <taxon>Poales</taxon>
        <taxon>Poaceae</taxon>
        <taxon>BOP clade</taxon>
        <taxon>Pooideae</taxon>
        <taxon>Poodae</taxon>
        <taxon>Poeae</taxon>
        <taxon>Poeae Chloroplast Group 2 (Poeae type)</taxon>
        <taxon>Loliodinae</taxon>
        <taxon>Loliinae</taxon>
        <taxon>Lolium</taxon>
    </lineage>
</organism>
<dbReference type="Gene3D" id="3.30.420.10">
    <property type="entry name" value="Ribonuclease H-like superfamily/Ribonuclease H"/>
    <property type="match status" value="1"/>
</dbReference>
<dbReference type="EMBL" id="JAUUTY010000255">
    <property type="protein sequence ID" value="KAK1602438.1"/>
    <property type="molecule type" value="Genomic_DNA"/>
</dbReference>
<evidence type="ECO:0000256" key="1">
    <source>
        <dbReference type="SAM" id="MobiDB-lite"/>
    </source>
</evidence>
<keyword evidence="4" id="KW-1185">Reference proteome</keyword>
<comment type="caution">
    <text evidence="3">The sequence shown here is derived from an EMBL/GenBank/DDBJ whole genome shotgun (WGS) entry which is preliminary data.</text>
</comment>
<protein>
    <recommendedName>
        <fullName evidence="2">RNase H type-1 domain-containing protein</fullName>
    </recommendedName>
</protein>
<dbReference type="Proteomes" id="UP001231189">
    <property type="component" value="Unassembled WGS sequence"/>
</dbReference>
<dbReference type="PROSITE" id="PS50879">
    <property type="entry name" value="RNASE_H_1"/>
    <property type="match status" value="1"/>
</dbReference>
<dbReference type="SUPFAM" id="SSF56672">
    <property type="entry name" value="DNA/RNA polymerases"/>
    <property type="match status" value="1"/>
</dbReference>
<dbReference type="GO" id="GO:0003676">
    <property type="term" value="F:nucleic acid binding"/>
    <property type="evidence" value="ECO:0007669"/>
    <property type="project" value="InterPro"/>
</dbReference>
<dbReference type="InterPro" id="IPR002156">
    <property type="entry name" value="RNaseH_domain"/>
</dbReference>
<dbReference type="InterPro" id="IPR043502">
    <property type="entry name" value="DNA/RNA_pol_sf"/>
</dbReference>
<sequence>MLPPPQDMLRQQQLPPPPPLTGANALPVQPQPNRQQYQQVNRVEENRDQPPPPAPLGRNVYEDPHLCMVVFVTEPNDRQSVHRRSMEVNAVMPAVPKYMLWSDQEIAWSFKDHPKIMPNPGGYALVVDPIMKGPETRVKFSKVLIDNGSSINIMYKHTMRVPRELAEHSLNVRKDAKPVRQPLRRFAEDRRKIIGEEVTKLLVAGFIVEVTHTEWLANPVMVEKKKDENLEAQAPKAEIQYKPPDHKIEYWKMHFDGSKLKEGLGAGVVLTSPKGDHLRYVLQVHFRASNNVAEYEALIHGLKVAKEIGLRVICYGDSDLVVQQCSGDWDAKDANMASYRFHVQKIAGFFEGCEFHHVPRAENEAADALSKLGSSRQEIPPGIALAHLRVPSIKPSPESESIFVPESHVVPMDIDEGNLGTVPAHSGTPPVSSGTAAPIPAEVTLVDNMDIDMPVFVVKEAPSWVKPIKEFLVNGTLPVDENESEEVQSLHYYQW</sequence>
<dbReference type="CDD" id="cd09279">
    <property type="entry name" value="RNase_HI_like"/>
    <property type="match status" value="1"/>
</dbReference>
<dbReference type="Gene3D" id="3.10.10.10">
    <property type="entry name" value="HIV Type 1 Reverse Transcriptase, subunit A, domain 1"/>
    <property type="match status" value="1"/>
</dbReference>
<dbReference type="AlphaFoldDB" id="A0AAD8QGY8"/>
<dbReference type="Pfam" id="PF13456">
    <property type="entry name" value="RVT_3"/>
    <property type="match status" value="1"/>
</dbReference>
<dbReference type="PANTHER" id="PTHR48475">
    <property type="entry name" value="RIBONUCLEASE H"/>
    <property type="match status" value="1"/>
</dbReference>
<dbReference type="PANTHER" id="PTHR48475:SF1">
    <property type="entry name" value="RNASE H TYPE-1 DOMAIN-CONTAINING PROTEIN"/>
    <property type="match status" value="1"/>
</dbReference>
<dbReference type="GO" id="GO:0004523">
    <property type="term" value="F:RNA-DNA hybrid ribonuclease activity"/>
    <property type="evidence" value="ECO:0007669"/>
    <property type="project" value="InterPro"/>
</dbReference>
<reference evidence="3" key="1">
    <citation type="submission" date="2023-07" db="EMBL/GenBank/DDBJ databases">
        <title>A chromosome-level genome assembly of Lolium multiflorum.</title>
        <authorList>
            <person name="Chen Y."/>
            <person name="Copetti D."/>
            <person name="Kolliker R."/>
            <person name="Studer B."/>
        </authorList>
    </citation>
    <scope>NUCLEOTIDE SEQUENCE</scope>
    <source>
        <strain evidence="3">02402/16</strain>
        <tissue evidence="3">Leaf</tissue>
    </source>
</reference>
<name>A0AAD8QGY8_LOLMU</name>